<dbReference type="PANTHER" id="PTHR33939">
    <property type="entry name" value="PROTEIN CBG22215"/>
    <property type="match status" value="1"/>
</dbReference>
<comment type="caution">
    <text evidence="1">The sequence shown here is derived from an EMBL/GenBank/DDBJ whole genome shotgun (WGS) entry which is preliminary data.</text>
</comment>
<protein>
    <recommendedName>
        <fullName evidence="3">Tc1-like transposase DDE domain-containing protein</fullName>
    </recommendedName>
</protein>
<name>A0A8J5I437_9STRA</name>
<dbReference type="PANTHER" id="PTHR33939:SF1">
    <property type="entry name" value="DUF4371 DOMAIN-CONTAINING PROTEIN"/>
    <property type="match status" value="1"/>
</dbReference>
<evidence type="ECO:0008006" key="3">
    <source>
        <dbReference type="Google" id="ProtNLM"/>
    </source>
</evidence>
<proteinExistence type="predicted"/>
<keyword evidence="2" id="KW-1185">Reference proteome</keyword>
<accession>A0A8J5I437</accession>
<dbReference type="Proteomes" id="UP000709295">
    <property type="component" value="Unassembled WGS sequence"/>
</dbReference>
<evidence type="ECO:0000313" key="1">
    <source>
        <dbReference type="EMBL" id="KAG6945359.1"/>
    </source>
</evidence>
<organism evidence="1 2">
    <name type="scientific">Phytophthora aleatoria</name>
    <dbReference type="NCBI Taxonomy" id="2496075"/>
    <lineage>
        <taxon>Eukaryota</taxon>
        <taxon>Sar</taxon>
        <taxon>Stramenopiles</taxon>
        <taxon>Oomycota</taxon>
        <taxon>Peronosporomycetes</taxon>
        <taxon>Peronosporales</taxon>
        <taxon>Peronosporaceae</taxon>
        <taxon>Phytophthora</taxon>
    </lineage>
</organism>
<sequence length="166" mass="18786">MLKSGSRTCVPLSKRTPVHAIFILTASFHKRLTNPTPNKSWLKADIQTWLTERKNRWDKKDIMAQLLVRVKLHKPAPIYATQGIAAKFDHLVYFTPPCHPELQPIEMVWGLMENHLAGSSASSAKDLDAKVDDEFAKVRMKTGRNTTAMSKNLKINTPQHWTIAAT</sequence>
<dbReference type="EMBL" id="JAENGY010002126">
    <property type="protein sequence ID" value="KAG6945359.1"/>
    <property type="molecule type" value="Genomic_DNA"/>
</dbReference>
<reference evidence="1" key="1">
    <citation type="submission" date="2021-01" db="EMBL/GenBank/DDBJ databases">
        <title>Phytophthora aleatoria, a newly-described species from Pinus radiata is distinct from Phytophthora cactorum isolates based on comparative genomics.</title>
        <authorList>
            <person name="Mcdougal R."/>
            <person name="Panda P."/>
            <person name="Williams N."/>
            <person name="Studholme D.J."/>
        </authorList>
    </citation>
    <scope>NUCLEOTIDE SEQUENCE</scope>
    <source>
        <strain evidence="1">NZFS 4037</strain>
    </source>
</reference>
<dbReference type="AlphaFoldDB" id="A0A8J5I437"/>
<gene>
    <name evidence="1" type="ORF">JG688_00016592</name>
</gene>
<evidence type="ECO:0000313" key="2">
    <source>
        <dbReference type="Proteomes" id="UP000709295"/>
    </source>
</evidence>